<evidence type="ECO:0000256" key="7">
    <source>
        <dbReference type="ARBA" id="ARBA00022781"/>
    </source>
</evidence>
<evidence type="ECO:0000256" key="4">
    <source>
        <dbReference type="ARBA" id="ARBA00022448"/>
    </source>
</evidence>
<evidence type="ECO:0000256" key="8">
    <source>
        <dbReference type="ARBA" id="ARBA00022989"/>
    </source>
</evidence>
<dbReference type="InterPro" id="IPR001421">
    <property type="entry name" value="ATP8_metazoa"/>
</dbReference>
<keyword evidence="8 13" id="KW-1133">Transmembrane helix</keyword>
<evidence type="ECO:0000256" key="9">
    <source>
        <dbReference type="ARBA" id="ARBA00023065"/>
    </source>
</evidence>
<geneLocation type="mitochondrion" evidence="14"/>
<evidence type="ECO:0000256" key="13">
    <source>
        <dbReference type="SAM" id="Phobius"/>
    </source>
</evidence>
<dbReference type="GO" id="GO:0045259">
    <property type="term" value="C:proton-transporting ATP synthase complex"/>
    <property type="evidence" value="ECO:0007669"/>
    <property type="project" value="UniProtKB-KW"/>
</dbReference>
<reference evidence="14" key="1">
    <citation type="journal article" date="2018" name="J. ISSAAS">
        <title>The contribution of mitochondrial metagenomics to large-scale data mining and phylogenetic analysis of Coleoptera.</title>
        <authorList>
            <person name="Miller K."/>
            <person name="Linard B."/>
            <person name="Motyka M."/>
            <person name="Bocek M."/>
            <person name="Vogler A.P."/>
        </authorList>
    </citation>
    <scope>NUCLEOTIDE SEQUENCE</scope>
</reference>
<keyword evidence="10 12" id="KW-0496">Mitochondrion</keyword>
<evidence type="ECO:0000256" key="6">
    <source>
        <dbReference type="ARBA" id="ARBA00022692"/>
    </source>
</evidence>
<comment type="subcellular location">
    <subcellularLocation>
        <location evidence="1 12">Mitochondrion membrane</location>
        <topology evidence="1 12">Single-pass membrane protein</topology>
    </subcellularLocation>
</comment>
<gene>
    <name evidence="14" type="primary">atp8</name>
</gene>
<dbReference type="GO" id="GO:0031966">
    <property type="term" value="C:mitochondrial membrane"/>
    <property type="evidence" value="ECO:0007669"/>
    <property type="project" value="UniProtKB-SubCell"/>
</dbReference>
<keyword evidence="7 12" id="KW-0375">Hydrogen ion transport</keyword>
<dbReference type="Pfam" id="PF00895">
    <property type="entry name" value="ATP-synt_8"/>
    <property type="match status" value="1"/>
</dbReference>
<accession>A0A346RFG1</accession>
<evidence type="ECO:0000313" key="14">
    <source>
        <dbReference type="EMBL" id="AXS64808.1"/>
    </source>
</evidence>
<protein>
    <recommendedName>
        <fullName evidence="12">ATP synthase complex subunit 8</fullName>
    </recommendedName>
</protein>
<feature type="transmembrane region" description="Helical" evidence="13">
    <location>
        <begin position="6"/>
        <end position="23"/>
    </location>
</feature>
<keyword evidence="4 12" id="KW-0813">Transport</keyword>
<evidence type="ECO:0000256" key="2">
    <source>
        <dbReference type="ARBA" id="ARBA00008892"/>
    </source>
</evidence>
<keyword evidence="6 12" id="KW-0812">Transmembrane</keyword>
<evidence type="ECO:0000256" key="11">
    <source>
        <dbReference type="ARBA" id="ARBA00023136"/>
    </source>
</evidence>
<evidence type="ECO:0000256" key="12">
    <source>
        <dbReference type="RuleBase" id="RU003661"/>
    </source>
</evidence>
<evidence type="ECO:0000256" key="3">
    <source>
        <dbReference type="ARBA" id="ARBA00011291"/>
    </source>
</evidence>
<proteinExistence type="inferred from homology"/>
<sequence length="51" mass="6418">MPQMSPMNWIILFLNFTLIFFIINSNNYFFVKYEYSFKSLTKKIKKINWKW</sequence>
<evidence type="ECO:0000256" key="10">
    <source>
        <dbReference type="ARBA" id="ARBA00023128"/>
    </source>
</evidence>
<dbReference type="GO" id="GO:0015986">
    <property type="term" value="P:proton motive force-driven ATP synthesis"/>
    <property type="evidence" value="ECO:0007669"/>
    <property type="project" value="InterPro"/>
</dbReference>
<comment type="subunit">
    <text evidence="3">F-type ATPases have 2 components, CF(1) - the catalytic core - and CF(0) - the membrane proton channel.</text>
</comment>
<keyword evidence="9 12" id="KW-0406">Ion transport</keyword>
<name>A0A346RFG1_9CUCU</name>
<evidence type="ECO:0000256" key="1">
    <source>
        <dbReference type="ARBA" id="ARBA00004304"/>
    </source>
</evidence>
<evidence type="ECO:0000256" key="5">
    <source>
        <dbReference type="ARBA" id="ARBA00022547"/>
    </source>
</evidence>
<keyword evidence="11 13" id="KW-0472">Membrane</keyword>
<comment type="similarity">
    <text evidence="2 12">Belongs to the ATPase protein 8 family.</text>
</comment>
<dbReference type="GO" id="GO:0015078">
    <property type="term" value="F:proton transmembrane transporter activity"/>
    <property type="evidence" value="ECO:0007669"/>
    <property type="project" value="InterPro"/>
</dbReference>
<keyword evidence="5 12" id="KW-0138">CF(0)</keyword>
<organism evidence="14">
    <name type="scientific">Cleridae sp. 1 KM-2017</name>
    <dbReference type="NCBI Taxonomy" id="2219303"/>
    <lineage>
        <taxon>Eukaryota</taxon>
        <taxon>Metazoa</taxon>
        <taxon>Ecdysozoa</taxon>
        <taxon>Arthropoda</taxon>
        <taxon>Hexapoda</taxon>
        <taxon>Insecta</taxon>
        <taxon>Pterygota</taxon>
        <taxon>Neoptera</taxon>
        <taxon>Endopterygota</taxon>
        <taxon>Coleoptera</taxon>
        <taxon>Polyphaga</taxon>
        <taxon>Cucujiformia</taxon>
        <taxon>Cleridae</taxon>
    </lineage>
</organism>
<dbReference type="AlphaFoldDB" id="A0A346RFG1"/>
<dbReference type="EMBL" id="MG193325">
    <property type="protein sequence ID" value="AXS64808.1"/>
    <property type="molecule type" value="Genomic_DNA"/>
</dbReference>